<dbReference type="SUPFAM" id="SSF52047">
    <property type="entry name" value="RNI-like"/>
    <property type="match status" value="1"/>
</dbReference>
<evidence type="ECO:0000313" key="2">
    <source>
        <dbReference type="Proteomes" id="UP000664132"/>
    </source>
</evidence>
<name>A0A8H7WD81_9HELO</name>
<dbReference type="AlphaFoldDB" id="A0A8H7WD81"/>
<evidence type="ECO:0000313" key="1">
    <source>
        <dbReference type="EMBL" id="KAG4422711.1"/>
    </source>
</evidence>
<dbReference type="Gene3D" id="3.80.10.10">
    <property type="entry name" value="Ribonuclease Inhibitor"/>
    <property type="match status" value="1"/>
</dbReference>
<protein>
    <recommendedName>
        <fullName evidence="3">F-box domain-containing protein</fullName>
    </recommendedName>
</protein>
<dbReference type="OrthoDB" id="3592350at2759"/>
<dbReference type="Proteomes" id="UP000664132">
    <property type="component" value="Unassembled WGS sequence"/>
</dbReference>
<reference evidence="1" key="1">
    <citation type="submission" date="2021-02" db="EMBL/GenBank/DDBJ databases">
        <title>Genome sequence Cadophora malorum strain M34.</title>
        <authorList>
            <person name="Stefanovic E."/>
            <person name="Vu D."/>
            <person name="Scully C."/>
            <person name="Dijksterhuis J."/>
            <person name="Roader J."/>
            <person name="Houbraken J."/>
        </authorList>
    </citation>
    <scope>NUCLEOTIDE SEQUENCE</scope>
    <source>
        <strain evidence="1">M34</strain>
    </source>
</reference>
<comment type="caution">
    <text evidence="1">The sequence shown here is derived from an EMBL/GenBank/DDBJ whole genome shotgun (WGS) entry which is preliminary data.</text>
</comment>
<keyword evidence="2" id="KW-1185">Reference proteome</keyword>
<gene>
    <name evidence="1" type="ORF">IFR04_004189</name>
</gene>
<accession>A0A8H7WD81</accession>
<dbReference type="EMBL" id="JAFJYH010000045">
    <property type="protein sequence ID" value="KAG4422711.1"/>
    <property type="molecule type" value="Genomic_DNA"/>
</dbReference>
<proteinExistence type="predicted"/>
<sequence length="516" mass="58965">MSDNSSPSLTQPELKNFVARNAPHAFSLGELSPEIMLIIFEKLAEDPKIRFNPESFLPLQLVSQKFNTIVTPFRYRSLMLDNSVLKHIKDPVHQTAKCNICLHTRLVNIHDELEWYQVTDLLKGCQRLETICWMLQSPMPQSLRRLILQRQPHVSVIIERYLCPLEAGDEAQLALSYPAAHIVSISFVAAFSTNVSGLHNLLREASRIQSITMTSQRGRFNPAFGPLPAIKYFSVPVDRWRVEREDVSKLYDFPRLRTLKGSRYDHRVRPSTHDLYQEKTASLLNQFIAALPLLESIDVSTKLNKLNIAIFSNISALRSLRLCDISESYQNQLLGDFVRPDPHSWVRRRPQDPRISSAAYQTFAAFAPTEFPALSLNDINTILEFCPSIEELDLGINRASEQHLEILQAISIFPRLRSLTMRTQTLGTELDEPAEGQDLDLGFVETAWKILRTPKKHLPLAKLKVEVSQVVYLTKAERQPENLDWETLEASGHPRLATRTFNVSWQDDSPKELIPK</sequence>
<dbReference type="InterPro" id="IPR032675">
    <property type="entry name" value="LRR_dom_sf"/>
</dbReference>
<evidence type="ECO:0008006" key="3">
    <source>
        <dbReference type="Google" id="ProtNLM"/>
    </source>
</evidence>
<organism evidence="1 2">
    <name type="scientific">Cadophora malorum</name>
    <dbReference type="NCBI Taxonomy" id="108018"/>
    <lineage>
        <taxon>Eukaryota</taxon>
        <taxon>Fungi</taxon>
        <taxon>Dikarya</taxon>
        <taxon>Ascomycota</taxon>
        <taxon>Pezizomycotina</taxon>
        <taxon>Leotiomycetes</taxon>
        <taxon>Helotiales</taxon>
        <taxon>Ploettnerulaceae</taxon>
        <taxon>Cadophora</taxon>
    </lineage>
</organism>